<evidence type="ECO:0000313" key="2">
    <source>
        <dbReference type="Proteomes" id="UP001215598"/>
    </source>
</evidence>
<dbReference type="EMBL" id="JARKIB010000171">
    <property type="protein sequence ID" value="KAJ7728623.1"/>
    <property type="molecule type" value="Genomic_DNA"/>
</dbReference>
<proteinExistence type="predicted"/>
<sequence>MERQILAERTLTHSFDLQPRHVYVTHNKVVDGTRRTTLGLHRGGTHMYTPAYYLPHLSTLNKDKNAGLNEYNPYMEFVSGLGSQDSTAFSKSVVGAAEKKRVEARAN</sequence>
<comment type="caution">
    <text evidence="1">The sequence shown here is derived from an EMBL/GenBank/DDBJ whole genome shotgun (WGS) entry which is preliminary data.</text>
</comment>
<accession>A0AAD7HW16</accession>
<dbReference type="AlphaFoldDB" id="A0AAD7HW16"/>
<dbReference type="Proteomes" id="UP001215598">
    <property type="component" value="Unassembled WGS sequence"/>
</dbReference>
<organism evidence="1 2">
    <name type="scientific">Mycena metata</name>
    <dbReference type="NCBI Taxonomy" id="1033252"/>
    <lineage>
        <taxon>Eukaryota</taxon>
        <taxon>Fungi</taxon>
        <taxon>Dikarya</taxon>
        <taxon>Basidiomycota</taxon>
        <taxon>Agaricomycotina</taxon>
        <taxon>Agaricomycetes</taxon>
        <taxon>Agaricomycetidae</taxon>
        <taxon>Agaricales</taxon>
        <taxon>Marasmiineae</taxon>
        <taxon>Mycenaceae</taxon>
        <taxon>Mycena</taxon>
    </lineage>
</organism>
<name>A0AAD7HW16_9AGAR</name>
<gene>
    <name evidence="1" type="ORF">B0H16DRAFT_1470383</name>
</gene>
<protein>
    <submittedName>
        <fullName evidence="1">Uncharacterized protein</fullName>
    </submittedName>
</protein>
<reference evidence="1" key="1">
    <citation type="submission" date="2023-03" db="EMBL/GenBank/DDBJ databases">
        <title>Massive genome expansion in bonnet fungi (Mycena s.s.) driven by repeated elements and novel gene families across ecological guilds.</title>
        <authorList>
            <consortium name="Lawrence Berkeley National Laboratory"/>
            <person name="Harder C.B."/>
            <person name="Miyauchi S."/>
            <person name="Viragh M."/>
            <person name="Kuo A."/>
            <person name="Thoen E."/>
            <person name="Andreopoulos B."/>
            <person name="Lu D."/>
            <person name="Skrede I."/>
            <person name="Drula E."/>
            <person name="Henrissat B."/>
            <person name="Morin E."/>
            <person name="Kohler A."/>
            <person name="Barry K."/>
            <person name="LaButti K."/>
            <person name="Morin E."/>
            <person name="Salamov A."/>
            <person name="Lipzen A."/>
            <person name="Mereny Z."/>
            <person name="Hegedus B."/>
            <person name="Baldrian P."/>
            <person name="Stursova M."/>
            <person name="Weitz H."/>
            <person name="Taylor A."/>
            <person name="Grigoriev I.V."/>
            <person name="Nagy L.G."/>
            <person name="Martin F."/>
            <person name="Kauserud H."/>
        </authorList>
    </citation>
    <scope>NUCLEOTIDE SEQUENCE</scope>
    <source>
        <strain evidence="1">CBHHK182m</strain>
    </source>
</reference>
<keyword evidence="2" id="KW-1185">Reference proteome</keyword>
<evidence type="ECO:0000313" key="1">
    <source>
        <dbReference type="EMBL" id="KAJ7728623.1"/>
    </source>
</evidence>